<dbReference type="GO" id="GO:0006355">
    <property type="term" value="P:regulation of DNA-templated transcription"/>
    <property type="evidence" value="ECO:0007669"/>
    <property type="project" value="InterPro"/>
</dbReference>
<accession>A0A1E3H8F0</accession>
<evidence type="ECO:0000256" key="1">
    <source>
        <dbReference type="ARBA" id="ARBA00022884"/>
    </source>
</evidence>
<evidence type="ECO:0000313" key="3">
    <source>
        <dbReference type="EMBL" id="ODN72076.1"/>
    </source>
</evidence>
<evidence type="ECO:0000259" key="2">
    <source>
        <dbReference type="Pfam" id="PF01029"/>
    </source>
</evidence>
<dbReference type="GO" id="GO:0008168">
    <property type="term" value="F:methyltransferase activity"/>
    <property type="evidence" value="ECO:0007669"/>
    <property type="project" value="UniProtKB-KW"/>
</dbReference>
<dbReference type="InterPro" id="IPR035926">
    <property type="entry name" value="NusB-like_sf"/>
</dbReference>
<dbReference type="Pfam" id="PF01029">
    <property type="entry name" value="NusB"/>
    <property type="match status" value="1"/>
</dbReference>
<dbReference type="GO" id="GO:0032259">
    <property type="term" value="P:methylation"/>
    <property type="evidence" value="ECO:0007669"/>
    <property type="project" value="UniProtKB-KW"/>
</dbReference>
<sequence length="254" mass="27307">MTTVTSRRDRSPRPPALPPGGAARLLAADLVGGVFQGRLLDGLLDDGPLAARFEALEVKDRALVRAIVGVTLRRHGQIADALGRLIDRPLPQKAAALRAILAVGAAQVLFMDIPDHAAVGLAVDHAGRQPDTLKWKGLTNAVLRRLTRERDAILADQDEAVLNAPDWLFARWSRAYGRETARAIATGHLTEPSLDLSLRDDGGAFREQLGGLTLRPARCVSSPPAPWRPCPATRRARGGCRTRPPACRRGCSAT</sequence>
<name>A0A1E3H8F0_9HYPH</name>
<keyword evidence="1" id="KW-0694">RNA-binding</keyword>
<gene>
    <name evidence="3" type="primary">rsmB_1</name>
    <name evidence="3" type="ORF">A6302_00591</name>
</gene>
<dbReference type="AlphaFoldDB" id="A0A1E3H8F0"/>
<feature type="domain" description="NusB/RsmB/TIM44" evidence="2">
    <location>
        <begin position="23"/>
        <end position="148"/>
    </location>
</feature>
<dbReference type="GO" id="GO:0003723">
    <property type="term" value="F:RNA binding"/>
    <property type="evidence" value="ECO:0007669"/>
    <property type="project" value="UniProtKB-KW"/>
</dbReference>
<dbReference type="SUPFAM" id="SSF48013">
    <property type="entry name" value="NusB-like"/>
    <property type="match status" value="1"/>
</dbReference>
<dbReference type="Gene3D" id="1.10.940.10">
    <property type="entry name" value="NusB-like"/>
    <property type="match status" value="1"/>
</dbReference>
<dbReference type="EMBL" id="MCRJ01000008">
    <property type="protein sequence ID" value="ODN72076.1"/>
    <property type="molecule type" value="Genomic_DNA"/>
</dbReference>
<keyword evidence="4" id="KW-1185">Reference proteome</keyword>
<dbReference type="PATRIC" id="fig|1439726.3.peg.623"/>
<dbReference type="Proteomes" id="UP000094622">
    <property type="component" value="Unassembled WGS sequence"/>
</dbReference>
<organism evidence="3 4">
    <name type="scientific">Methylobrevis pamukkalensis</name>
    <dbReference type="NCBI Taxonomy" id="1439726"/>
    <lineage>
        <taxon>Bacteria</taxon>
        <taxon>Pseudomonadati</taxon>
        <taxon>Pseudomonadota</taxon>
        <taxon>Alphaproteobacteria</taxon>
        <taxon>Hyphomicrobiales</taxon>
        <taxon>Pleomorphomonadaceae</taxon>
        <taxon>Methylobrevis</taxon>
    </lineage>
</organism>
<keyword evidence="3" id="KW-0808">Transferase</keyword>
<proteinExistence type="predicted"/>
<comment type="caution">
    <text evidence="3">The sequence shown here is derived from an EMBL/GenBank/DDBJ whole genome shotgun (WGS) entry which is preliminary data.</text>
</comment>
<protein>
    <submittedName>
        <fullName evidence="3">Ribosomal RNA small subunit methyltransferase B</fullName>
        <ecNumber evidence="3">2.1.1.176</ecNumber>
    </submittedName>
</protein>
<reference evidence="3 4" key="1">
    <citation type="submission" date="2016-07" db="EMBL/GenBank/DDBJ databases">
        <title>Draft Genome Sequence of Methylobrevis pamukkalensis PK2.</title>
        <authorList>
            <person name="Vasilenko O.V."/>
            <person name="Doronina N.V."/>
            <person name="Shmareva M.N."/>
            <person name="Tarlachkov S.V."/>
            <person name="Mustakhimov I."/>
            <person name="Trotsenko Y.A."/>
        </authorList>
    </citation>
    <scope>NUCLEOTIDE SEQUENCE [LARGE SCALE GENOMIC DNA]</scope>
    <source>
        <strain evidence="3 4">PK2</strain>
    </source>
</reference>
<dbReference type="InterPro" id="IPR006027">
    <property type="entry name" value="NusB_RsmB_TIM44"/>
</dbReference>
<evidence type="ECO:0000313" key="4">
    <source>
        <dbReference type="Proteomes" id="UP000094622"/>
    </source>
</evidence>
<keyword evidence="3" id="KW-0489">Methyltransferase</keyword>
<dbReference type="EC" id="2.1.1.176" evidence="3"/>